<dbReference type="HAMAP" id="MF_01152">
    <property type="entry name" value="DnaJ"/>
    <property type="match status" value="1"/>
</dbReference>
<feature type="binding site" evidence="11">
    <location>
        <position position="200"/>
    </location>
    <ligand>
        <name>Zn(2+)</name>
        <dbReference type="ChEBI" id="CHEBI:29105"/>
        <label>1</label>
    </ligand>
</feature>
<organism evidence="15 16">
    <name type="scientific">Sphingobium algorifonticola</name>
    <dbReference type="NCBI Taxonomy" id="2008318"/>
    <lineage>
        <taxon>Bacteria</taxon>
        <taxon>Pseudomonadati</taxon>
        <taxon>Pseudomonadota</taxon>
        <taxon>Alphaproteobacteria</taxon>
        <taxon>Sphingomonadales</taxon>
        <taxon>Sphingomonadaceae</taxon>
        <taxon>Sphingobium</taxon>
    </lineage>
</organism>
<dbReference type="GO" id="GO:0009408">
    <property type="term" value="P:response to heat"/>
    <property type="evidence" value="ECO:0007669"/>
    <property type="project" value="InterPro"/>
</dbReference>
<comment type="subcellular location">
    <subcellularLocation>
        <location evidence="11">Cytoplasm</location>
    </subcellularLocation>
</comment>
<feature type="binding site" evidence="11">
    <location>
        <position position="203"/>
    </location>
    <ligand>
        <name>Zn(2+)</name>
        <dbReference type="ChEBI" id="CHEBI:29105"/>
        <label>1</label>
    </ligand>
</feature>
<dbReference type="Pfam" id="PF00684">
    <property type="entry name" value="DnaJ_CXXCXGXG"/>
    <property type="match status" value="1"/>
</dbReference>
<evidence type="ECO:0000256" key="8">
    <source>
        <dbReference type="ARBA" id="ARBA00023186"/>
    </source>
</evidence>
<keyword evidence="2 11" id="KW-0235">DNA replication</keyword>
<dbReference type="Gene3D" id="2.10.230.10">
    <property type="entry name" value="Heat shock protein DnaJ, cysteine-rich domain"/>
    <property type="match status" value="1"/>
</dbReference>
<feature type="binding site" evidence="11">
    <location>
        <position position="186"/>
    </location>
    <ligand>
        <name>Zn(2+)</name>
        <dbReference type="ChEBI" id="CHEBI:29105"/>
        <label>2</label>
    </ligand>
</feature>
<dbReference type="EMBL" id="RZUL01000005">
    <property type="protein sequence ID" value="RVT39868.1"/>
    <property type="molecule type" value="Genomic_DNA"/>
</dbReference>
<dbReference type="GO" id="GO:0008270">
    <property type="term" value="F:zinc ion binding"/>
    <property type="evidence" value="ECO:0007669"/>
    <property type="project" value="UniProtKB-UniRule"/>
</dbReference>
<dbReference type="InterPro" id="IPR036410">
    <property type="entry name" value="HSP_DnaJ_Cys-rich_dom_sf"/>
</dbReference>
<keyword evidence="16" id="KW-1185">Reference proteome</keyword>
<dbReference type="InterPro" id="IPR018253">
    <property type="entry name" value="DnaJ_domain_CS"/>
</dbReference>
<reference evidence="15 16" key="1">
    <citation type="submission" date="2019-01" db="EMBL/GenBank/DDBJ databases">
        <authorList>
            <person name="Chen W.-M."/>
        </authorList>
    </citation>
    <scope>NUCLEOTIDE SEQUENCE [LARGE SCALE GENOMIC DNA]</scope>
    <source>
        <strain evidence="15 16">TLA-22</strain>
    </source>
</reference>
<dbReference type="NCBIfam" id="TIGR02349">
    <property type="entry name" value="DnaJ_bact"/>
    <property type="match status" value="1"/>
</dbReference>
<evidence type="ECO:0000256" key="2">
    <source>
        <dbReference type="ARBA" id="ARBA00022705"/>
    </source>
</evidence>
<dbReference type="Pfam" id="PF00226">
    <property type="entry name" value="DnaJ"/>
    <property type="match status" value="1"/>
</dbReference>
<feature type="repeat" description="CXXCXGXG motif" evidence="11">
    <location>
        <begin position="200"/>
        <end position="207"/>
    </location>
</feature>
<dbReference type="InterPro" id="IPR008971">
    <property type="entry name" value="HSP40/DnaJ_pept-bd"/>
</dbReference>
<dbReference type="InterPro" id="IPR036869">
    <property type="entry name" value="J_dom_sf"/>
</dbReference>
<evidence type="ECO:0000313" key="15">
    <source>
        <dbReference type="EMBL" id="RVT39868.1"/>
    </source>
</evidence>
<dbReference type="CDD" id="cd10747">
    <property type="entry name" value="DnaJ_C"/>
    <property type="match status" value="1"/>
</dbReference>
<dbReference type="RefSeq" id="WP_127691566.1">
    <property type="nucleotide sequence ID" value="NZ_RZUL01000005.1"/>
</dbReference>
<dbReference type="InterPro" id="IPR001623">
    <property type="entry name" value="DnaJ_domain"/>
</dbReference>
<evidence type="ECO:0000256" key="5">
    <source>
        <dbReference type="ARBA" id="ARBA00022771"/>
    </source>
</evidence>
<feature type="binding site" evidence="11">
    <location>
        <position position="189"/>
    </location>
    <ligand>
        <name>Zn(2+)</name>
        <dbReference type="ChEBI" id="CHEBI:29105"/>
        <label>2</label>
    </ligand>
</feature>
<dbReference type="PROSITE" id="PS50076">
    <property type="entry name" value="DNAJ_2"/>
    <property type="match status" value="1"/>
</dbReference>
<feature type="binding site" evidence="11">
    <location>
        <position position="147"/>
    </location>
    <ligand>
        <name>Zn(2+)</name>
        <dbReference type="ChEBI" id="CHEBI:29105"/>
        <label>1</label>
    </ligand>
</feature>
<dbReference type="CDD" id="cd06257">
    <property type="entry name" value="DnaJ"/>
    <property type="match status" value="1"/>
</dbReference>
<dbReference type="InterPro" id="IPR012724">
    <property type="entry name" value="DnaJ"/>
</dbReference>
<keyword evidence="1 11" id="KW-0963">Cytoplasm</keyword>
<keyword evidence="3 11" id="KW-0479">Metal-binding</keyword>
<comment type="subunit">
    <text evidence="11">Homodimer.</text>
</comment>
<dbReference type="InterPro" id="IPR001305">
    <property type="entry name" value="HSP_DnaJ_Cys-rich_dom"/>
</dbReference>
<dbReference type="NCBIfam" id="NF008035">
    <property type="entry name" value="PRK10767.1"/>
    <property type="match status" value="1"/>
</dbReference>
<dbReference type="PANTHER" id="PTHR43096:SF48">
    <property type="entry name" value="CHAPERONE PROTEIN DNAJ"/>
    <property type="match status" value="1"/>
</dbReference>
<evidence type="ECO:0000256" key="4">
    <source>
        <dbReference type="ARBA" id="ARBA00022737"/>
    </source>
</evidence>
<keyword evidence="7 11" id="KW-0346">Stress response</keyword>
<dbReference type="PRINTS" id="PR00625">
    <property type="entry name" value="JDOMAIN"/>
</dbReference>
<feature type="repeat" description="CXXCXGXG motif" evidence="11">
    <location>
        <begin position="164"/>
        <end position="171"/>
    </location>
</feature>
<dbReference type="PROSITE" id="PS51188">
    <property type="entry name" value="ZF_CR"/>
    <property type="match status" value="1"/>
</dbReference>
<dbReference type="GO" id="GO:0005737">
    <property type="term" value="C:cytoplasm"/>
    <property type="evidence" value="ECO:0007669"/>
    <property type="project" value="UniProtKB-SubCell"/>
</dbReference>
<feature type="binding site" evidence="11">
    <location>
        <position position="167"/>
    </location>
    <ligand>
        <name>Zn(2+)</name>
        <dbReference type="ChEBI" id="CHEBI:29105"/>
        <label>2</label>
    </ligand>
</feature>
<dbReference type="PROSITE" id="PS00636">
    <property type="entry name" value="DNAJ_1"/>
    <property type="match status" value="1"/>
</dbReference>
<feature type="repeat" description="CXXCXGXG motif" evidence="11">
    <location>
        <begin position="147"/>
        <end position="154"/>
    </location>
</feature>
<dbReference type="AlphaFoldDB" id="A0A437J551"/>
<dbReference type="GO" id="GO:0005524">
    <property type="term" value="F:ATP binding"/>
    <property type="evidence" value="ECO:0007669"/>
    <property type="project" value="InterPro"/>
</dbReference>
<comment type="similarity">
    <text evidence="9 11">Belongs to the DnaJ family.</text>
</comment>
<gene>
    <name evidence="11 15" type="primary">dnaJ</name>
    <name evidence="15" type="ORF">ENE74_14095</name>
</gene>
<dbReference type="PANTHER" id="PTHR43096">
    <property type="entry name" value="DNAJ HOMOLOG 1, MITOCHONDRIAL-RELATED"/>
    <property type="match status" value="1"/>
</dbReference>
<dbReference type="GO" id="GO:0042026">
    <property type="term" value="P:protein refolding"/>
    <property type="evidence" value="ECO:0007669"/>
    <property type="project" value="TreeGrafter"/>
</dbReference>
<evidence type="ECO:0000313" key="16">
    <source>
        <dbReference type="Proteomes" id="UP000282977"/>
    </source>
</evidence>
<feature type="repeat" description="CXXCXGXG motif" evidence="11">
    <location>
        <begin position="186"/>
        <end position="193"/>
    </location>
</feature>
<keyword evidence="8 11" id="KW-0143">Chaperone</keyword>
<feature type="domain" description="CR-type" evidence="14">
    <location>
        <begin position="134"/>
        <end position="212"/>
    </location>
</feature>
<evidence type="ECO:0000256" key="11">
    <source>
        <dbReference type="HAMAP-Rule" id="MF_01152"/>
    </source>
</evidence>
<evidence type="ECO:0000256" key="3">
    <source>
        <dbReference type="ARBA" id="ARBA00022723"/>
    </source>
</evidence>
<dbReference type="InterPro" id="IPR002939">
    <property type="entry name" value="DnaJ_C"/>
</dbReference>
<dbReference type="CDD" id="cd10719">
    <property type="entry name" value="DnaJ_zf"/>
    <property type="match status" value="1"/>
</dbReference>
<dbReference type="OrthoDB" id="9779889at2"/>
<feature type="zinc finger region" description="CR-type" evidence="12">
    <location>
        <begin position="134"/>
        <end position="212"/>
    </location>
</feature>
<dbReference type="SUPFAM" id="SSF57938">
    <property type="entry name" value="DnaJ/Hsp40 cysteine-rich domain"/>
    <property type="match status" value="1"/>
</dbReference>
<evidence type="ECO:0000259" key="13">
    <source>
        <dbReference type="PROSITE" id="PS50076"/>
    </source>
</evidence>
<dbReference type="SUPFAM" id="SSF46565">
    <property type="entry name" value="Chaperone J-domain"/>
    <property type="match status" value="1"/>
</dbReference>
<evidence type="ECO:0000259" key="14">
    <source>
        <dbReference type="PROSITE" id="PS51188"/>
    </source>
</evidence>
<feature type="binding site" evidence="11">
    <location>
        <position position="150"/>
    </location>
    <ligand>
        <name>Zn(2+)</name>
        <dbReference type="ChEBI" id="CHEBI:29105"/>
        <label>1</label>
    </ligand>
</feature>
<evidence type="ECO:0000256" key="1">
    <source>
        <dbReference type="ARBA" id="ARBA00022490"/>
    </source>
</evidence>
<evidence type="ECO:0000256" key="9">
    <source>
        <dbReference type="ARBA" id="ARBA00061004"/>
    </source>
</evidence>
<protein>
    <recommendedName>
        <fullName evidence="10 11">Chaperone protein DnaJ</fullName>
    </recommendedName>
</protein>
<comment type="caution">
    <text evidence="15">The sequence shown here is derived from an EMBL/GenBank/DDBJ whole genome shotgun (WGS) entry which is preliminary data.</text>
</comment>
<evidence type="ECO:0000256" key="12">
    <source>
        <dbReference type="PROSITE-ProRule" id="PRU00546"/>
    </source>
</evidence>
<accession>A0A437J551</accession>
<dbReference type="Gene3D" id="1.10.287.110">
    <property type="entry name" value="DnaJ domain"/>
    <property type="match status" value="1"/>
</dbReference>
<comment type="function">
    <text evidence="11">Participates actively in the response to hyperosmotic and heat shock by preventing the aggregation of stress-denatured proteins and by disaggregating proteins, also in an autonomous, DnaK-independent fashion. Unfolded proteins bind initially to DnaJ; upon interaction with the DnaJ-bound protein, DnaK hydrolyzes its bound ATP, resulting in the formation of a stable complex. GrpE releases ADP from DnaK; ATP binding to DnaK triggers the release of the substrate protein, thus completing the reaction cycle. Several rounds of ATP-dependent interactions between DnaJ, DnaK and GrpE are required for fully efficient folding. Also involved, together with DnaK and GrpE, in the DNA replication of plasmids through activation of initiation proteins.</text>
</comment>
<dbReference type="Proteomes" id="UP000282977">
    <property type="component" value="Unassembled WGS sequence"/>
</dbReference>
<dbReference type="Pfam" id="PF01556">
    <property type="entry name" value="DnaJ_C"/>
    <property type="match status" value="1"/>
</dbReference>
<dbReference type="Gene3D" id="2.60.260.20">
    <property type="entry name" value="Urease metallochaperone UreE, N-terminal domain"/>
    <property type="match status" value="2"/>
</dbReference>
<sequence>MSTEVDYYELLEVERTADDAALKSAYRRLAMKYHPDKTGGCTDSEAKFKAVSEAYEVLKDPQKRAAYDRFGHAAFQNGGGGGFRGGAGGFSDLGDIFETIFGQAGFGGGGRQTSRRGADLRYDLEITLEDAYHGKATEISVEVSAPCDTCDGSGAKPGTGAKTCGTCGGHGQVRAQQGFFVVERTCPSCHGAGKVIESPCGSCRGEGRVDRQKTLSVDIPAGVDEGTRIRLTGEGEAGARGAPAGDLYIFLHVKRHGIFEREGTTLFCRAPVSFTTAALGGTIEVPGLDRVAHAIRIPPGIQSGKQLRQRGAGMPVLNGRGHGDMVVQIDVETPTRLTAKQKELLEAFRETETGEECPQSTGFFSKIKDLLG</sequence>
<keyword evidence="4 11" id="KW-0677">Repeat</keyword>
<dbReference type="SUPFAM" id="SSF49493">
    <property type="entry name" value="HSP40/DnaJ peptide-binding domain"/>
    <property type="match status" value="2"/>
</dbReference>
<dbReference type="SMART" id="SM00271">
    <property type="entry name" value="DnaJ"/>
    <property type="match status" value="1"/>
</dbReference>
<evidence type="ECO:0000256" key="6">
    <source>
        <dbReference type="ARBA" id="ARBA00022833"/>
    </source>
</evidence>
<dbReference type="FunFam" id="2.10.230.10:FF:000002">
    <property type="entry name" value="Molecular chaperone DnaJ"/>
    <property type="match status" value="1"/>
</dbReference>
<dbReference type="GO" id="GO:0051082">
    <property type="term" value="F:unfolded protein binding"/>
    <property type="evidence" value="ECO:0007669"/>
    <property type="project" value="UniProtKB-UniRule"/>
</dbReference>
<dbReference type="GO" id="GO:0006260">
    <property type="term" value="P:DNA replication"/>
    <property type="evidence" value="ECO:0007669"/>
    <property type="project" value="UniProtKB-KW"/>
</dbReference>
<dbReference type="GO" id="GO:0031072">
    <property type="term" value="F:heat shock protein binding"/>
    <property type="evidence" value="ECO:0007669"/>
    <property type="project" value="InterPro"/>
</dbReference>
<feature type="binding site" evidence="11">
    <location>
        <position position="164"/>
    </location>
    <ligand>
        <name>Zn(2+)</name>
        <dbReference type="ChEBI" id="CHEBI:29105"/>
        <label>2</label>
    </ligand>
</feature>
<dbReference type="FunFam" id="2.60.260.20:FF:000005">
    <property type="entry name" value="Chaperone protein dnaJ 1, mitochondrial"/>
    <property type="match status" value="1"/>
</dbReference>
<name>A0A437J551_9SPHN</name>
<proteinExistence type="inferred from homology"/>
<evidence type="ECO:0000256" key="10">
    <source>
        <dbReference type="ARBA" id="ARBA00067609"/>
    </source>
</evidence>
<keyword evidence="5 11" id="KW-0863">Zinc-finger</keyword>
<evidence type="ECO:0000256" key="7">
    <source>
        <dbReference type="ARBA" id="ARBA00023016"/>
    </source>
</evidence>
<comment type="cofactor">
    <cofactor evidence="11">
        <name>Zn(2+)</name>
        <dbReference type="ChEBI" id="CHEBI:29105"/>
    </cofactor>
    <text evidence="11">Binds 2 Zn(2+) ions per monomer.</text>
</comment>
<feature type="domain" description="J" evidence="13">
    <location>
        <begin position="6"/>
        <end position="71"/>
    </location>
</feature>
<comment type="domain">
    <text evidence="11">The J domain is necessary and sufficient to stimulate DnaK ATPase activity. Zinc center 1 plays an important role in the autonomous, DnaK-independent chaperone activity of DnaJ. Zinc center 2 is essential for interaction with DnaK and for DnaJ activity.</text>
</comment>
<keyword evidence="6 11" id="KW-0862">Zinc</keyword>